<feature type="region of interest" description="Disordered" evidence="1">
    <location>
        <begin position="1"/>
        <end position="25"/>
    </location>
</feature>
<sequence>MDEEKIREAHRRMFGGRKKGGIKTSANPKKLRDFLEWYRSEDPTKLSKRNMILYLKITEGQAEQWIQEINKIEMTDGADKLPKFVAHLEAQVYKPNASKGIQELYARVSGWLEDKSKMEITHKVDGSFYTKIALEALERDRRERQGVDEVPQQPGILCDNLRLPPGQGET</sequence>
<name>A0A0F9FR48_9ZZZZ</name>
<feature type="region of interest" description="Disordered" evidence="1">
    <location>
        <begin position="143"/>
        <end position="170"/>
    </location>
</feature>
<evidence type="ECO:0000313" key="2">
    <source>
        <dbReference type="EMBL" id="KKL59800.1"/>
    </source>
</evidence>
<gene>
    <name evidence="2" type="ORF">LCGC14_2211640</name>
</gene>
<evidence type="ECO:0000256" key="1">
    <source>
        <dbReference type="SAM" id="MobiDB-lite"/>
    </source>
</evidence>
<reference evidence="2" key="1">
    <citation type="journal article" date="2015" name="Nature">
        <title>Complex archaea that bridge the gap between prokaryotes and eukaryotes.</title>
        <authorList>
            <person name="Spang A."/>
            <person name="Saw J.H."/>
            <person name="Jorgensen S.L."/>
            <person name="Zaremba-Niedzwiedzka K."/>
            <person name="Martijn J."/>
            <person name="Lind A.E."/>
            <person name="van Eijk R."/>
            <person name="Schleper C."/>
            <person name="Guy L."/>
            <person name="Ettema T.J."/>
        </authorList>
    </citation>
    <scope>NUCLEOTIDE SEQUENCE</scope>
</reference>
<accession>A0A0F9FR48</accession>
<dbReference type="AlphaFoldDB" id="A0A0F9FR48"/>
<comment type="caution">
    <text evidence="2">The sequence shown here is derived from an EMBL/GenBank/DDBJ whole genome shotgun (WGS) entry which is preliminary data.</text>
</comment>
<feature type="compositionally biased region" description="Basic residues" evidence="1">
    <location>
        <begin position="8"/>
        <end position="21"/>
    </location>
</feature>
<protein>
    <submittedName>
        <fullName evidence="2">Uncharacterized protein</fullName>
    </submittedName>
</protein>
<organism evidence="2">
    <name type="scientific">marine sediment metagenome</name>
    <dbReference type="NCBI Taxonomy" id="412755"/>
    <lineage>
        <taxon>unclassified sequences</taxon>
        <taxon>metagenomes</taxon>
        <taxon>ecological metagenomes</taxon>
    </lineage>
</organism>
<dbReference type="EMBL" id="LAZR01029362">
    <property type="protein sequence ID" value="KKL59800.1"/>
    <property type="molecule type" value="Genomic_DNA"/>
</dbReference>
<proteinExistence type="predicted"/>